<dbReference type="PANTHER" id="PTHR14256">
    <property type="entry name" value="NADH-UBIQUINONE OXIDOREDUCTASE MLRQ SUBUNIT"/>
    <property type="match status" value="1"/>
</dbReference>
<evidence type="ECO:0000313" key="1">
    <source>
        <dbReference type="EMBL" id="KAL0106637.1"/>
    </source>
</evidence>
<comment type="caution">
    <text evidence="1">The sequence shown here is derived from an EMBL/GenBank/DDBJ whole genome shotgun (WGS) entry which is preliminary data.</text>
</comment>
<dbReference type="Pfam" id="PF06522">
    <property type="entry name" value="B12D"/>
    <property type="match status" value="1"/>
</dbReference>
<accession>A0AAW2EU02</accession>
<dbReference type="PANTHER" id="PTHR14256:SF1">
    <property type="entry name" value="GEO09626P1"/>
    <property type="match status" value="1"/>
</dbReference>
<keyword evidence="2" id="KW-1185">Reference proteome</keyword>
<evidence type="ECO:0008006" key="3">
    <source>
        <dbReference type="Google" id="ProtNLM"/>
    </source>
</evidence>
<reference evidence="1 2" key="1">
    <citation type="submission" date="2023-03" db="EMBL/GenBank/DDBJ databases">
        <title>High recombination rates correlate with genetic variation in Cardiocondyla obscurior ants.</title>
        <authorList>
            <person name="Errbii M."/>
        </authorList>
    </citation>
    <scope>NUCLEOTIDE SEQUENCE [LARGE SCALE GENOMIC DNA]</scope>
    <source>
        <strain evidence="1">Alpha-2009</strain>
        <tissue evidence="1">Whole body</tissue>
    </source>
</reference>
<dbReference type="Proteomes" id="UP001430953">
    <property type="component" value="Unassembled WGS sequence"/>
</dbReference>
<dbReference type="AlphaFoldDB" id="A0AAW2EU02"/>
<evidence type="ECO:0000313" key="2">
    <source>
        <dbReference type="Proteomes" id="UP001430953"/>
    </source>
</evidence>
<sequence>MSLGRSAIFSVLPSSRSQCYENSVRDLYVNLICLINENENEKPCADLTLKVAIMKMQGLSLTSLKKHPALYPLYFCIGLGGCGALWYTLRLATGNPDVSWLNKKEAEPWNDYKDKRYKFYATKDEFKNVKSPAPEY</sequence>
<organism evidence="1 2">
    <name type="scientific">Cardiocondyla obscurior</name>
    <dbReference type="NCBI Taxonomy" id="286306"/>
    <lineage>
        <taxon>Eukaryota</taxon>
        <taxon>Metazoa</taxon>
        <taxon>Ecdysozoa</taxon>
        <taxon>Arthropoda</taxon>
        <taxon>Hexapoda</taxon>
        <taxon>Insecta</taxon>
        <taxon>Pterygota</taxon>
        <taxon>Neoptera</taxon>
        <taxon>Endopterygota</taxon>
        <taxon>Hymenoptera</taxon>
        <taxon>Apocrita</taxon>
        <taxon>Aculeata</taxon>
        <taxon>Formicoidea</taxon>
        <taxon>Formicidae</taxon>
        <taxon>Myrmicinae</taxon>
        <taxon>Cardiocondyla</taxon>
    </lineage>
</organism>
<dbReference type="EMBL" id="JADYXP020000017">
    <property type="protein sequence ID" value="KAL0106637.1"/>
    <property type="molecule type" value="Genomic_DNA"/>
</dbReference>
<protein>
    <recommendedName>
        <fullName evidence="3">Cytochrome c oxidase subunit NDUFA4</fullName>
    </recommendedName>
</protein>
<gene>
    <name evidence="1" type="ORF">PUN28_015293</name>
</gene>
<name>A0AAW2EU02_9HYME</name>
<dbReference type="InterPro" id="IPR010530">
    <property type="entry name" value="B12D"/>
</dbReference>
<proteinExistence type="predicted"/>